<evidence type="ECO:0000313" key="1">
    <source>
        <dbReference type="EMBL" id="CAH4035257.1"/>
    </source>
</evidence>
<protein>
    <submittedName>
        <fullName evidence="1">Uncharacterized protein</fullName>
    </submittedName>
</protein>
<accession>A0A9P0TPG6</accession>
<evidence type="ECO:0000313" key="2">
    <source>
        <dbReference type="Proteomes" id="UP001152562"/>
    </source>
</evidence>
<proteinExistence type="predicted"/>
<dbReference type="Proteomes" id="UP001152562">
    <property type="component" value="Unassembled WGS sequence"/>
</dbReference>
<keyword evidence="2" id="KW-1185">Reference proteome</keyword>
<name>A0A9P0TPG6_PIEBR</name>
<gene>
    <name evidence="1" type="ORF">PIBRA_LOCUS11332</name>
</gene>
<organism evidence="1 2">
    <name type="scientific">Pieris brassicae</name>
    <name type="common">White butterfly</name>
    <name type="synonym">Large white butterfly</name>
    <dbReference type="NCBI Taxonomy" id="7116"/>
    <lineage>
        <taxon>Eukaryota</taxon>
        <taxon>Metazoa</taxon>
        <taxon>Ecdysozoa</taxon>
        <taxon>Arthropoda</taxon>
        <taxon>Hexapoda</taxon>
        <taxon>Insecta</taxon>
        <taxon>Pterygota</taxon>
        <taxon>Neoptera</taxon>
        <taxon>Endopterygota</taxon>
        <taxon>Lepidoptera</taxon>
        <taxon>Glossata</taxon>
        <taxon>Ditrysia</taxon>
        <taxon>Papilionoidea</taxon>
        <taxon>Pieridae</taxon>
        <taxon>Pierinae</taxon>
        <taxon>Pieris</taxon>
    </lineage>
</organism>
<reference evidence="1" key="1">
    <citation type="submission" date="2022-05" db="EMBL/GenBank/DDBJ databases">
        <authorList>
            <person name="Okamura Y."/>
        </authorList>
    </citation>
    <scope>NUCLEOTIDE SEQUENCE</scope>
</reference>
<comment type="caution">
    <text evidence="1">The sequence shown here is derived from an EMBL/GenBank/DDBJ whole genome shotgun (WGS) entry which is preliminary data.</text>
</comment>
<dbReference type="EMBL" id="CALOZG010000042">
    <property type="protein sequence ID" value="CAH4035257.1"/>
    <property type="molecule type" value="Genomic_DNA"/>
</dbReference>
<sequence length="170" mass="19718">MSTFGDDESINPSSTNLSAITDEEYDQFYRENRTEYLSDYSLNSPLISDEVEEFRKKISELLDLTQEDSSQTFEVVRAFITGWLNKEQENPNKACYPTAIKKWGAYFLDLHIATLILNALDDAERSESSKLRGKKAFIGIPAKSDLPLVEFRKNPCRRRIQFLFRRKDDT</sequence>
<dbReference type="AlphaFoldDB" id="A0A9P0TPG6"/>